<proteinExistence type="predicted"/>
<sequence length="190" mass="21248">MSPGWSGEELRWGEAELTEAGSEDDSGGRGPAGCAAAVCPMLHHDDDRGRLVPRQDQQHRVAAVGPVAARLCLLQQPIVGFDRSVLDIPPLVHREQARQLGDERLPTPGDIMDPPEIPSLLSTRQKRHGLPPCFSISRDTHARQQLEFRNELDRVGVDDVRIPDLFVWMPYMAPQWRAIEPDWVNEVGEI</sequence>
<evidence type="ECO:0000313" key="2">
    <source>
        <dbReference type="Proteomes" id="UP001341840"/>
    </source>
</evidence>
<organism evidence="1 2">
    <name type="scientific">Stylosanthes scabra</name>
    <dbReference type="NCBI Taxonomy" id="79078"/>
    <lineage>
        <taxon>Eukaryota</taxon>
        <taxon>Viridiplantae</taxon>
        <taxon>Streptophyta</taxon>
        <taxon>Embryophyta</taxon>
        <taxon>Tracheophyta</taxon>
        <taxon>Spermatophyta</taxon>
        <taxon>Magnoliopsida</taxon>
        <taxon>eudicotyledons</taxon>
        <taxon>Gunneridae</taxon>
        <taxon>Pentapetalae</taxon>
        <taxon>rosids</taxon>
        <taxon>fabids</taxon>
        <taxon>Fabales</taxon>
        <taxon>Fabaceae</taxon>
        <taxon>Papilionoideae</taxon>
        <taxon>50 kb inversion clade</taxon>
        <taxon>dalbergioids sensu lato</taxon>
        <taxon>Dalbergieae</taxon>
        <taxon>Pterocarpus clade</taxon>
        <taxon>Stylosanthes</taxon>
    </lineage>
</organism>
<dbReference type="Proteomes" id="UP001341840">
    <property type="component" value="Unassembled WGS sequence"/>
</dbReference>
<name>A0ABU6QXS3_9FABA</name>
<evidence type="ECO:0000313" key="1">
    <source>
        <dbReference type="EMBL" id="MED6116459.1"/>
    </source>
</evidence>
<keyword evidence="2" id="KW-1185">Reference proteome</keyword>
<comment type="caution">
    <text evidence="1">The sequence shown here is derived from an EMBL/GenBank/DDBJ whole genome shotgun (WGS) entry which is preliminary data.</text>
</comment>
<accession>A0ABU6QXS3</accession>
<dbReference type="EMBL" id="JASCZI010002813">
    <property type="protein sequence ID" value="MED6116459.1"/>
    <property type="molecule type" value="Genomic_DNA"/>
</dbReference>
<reference evidence="1 2" key="1">
    <citation type="journal article" date="2023" name="Plants (Basel)">
        <title>Bridging the Gap: Combining Genomics and Transcriptomics Approaches to Understand Stylosanthes scabra, an Orphan Legume from the Brazilian Caatinga.</title>
        <authorList>
            <person name="Ferreira-Neto J.R.C."/>
            <person name="da Silva M.D."/>
            <person name="Binneck E."/>
            <person name="de Melo N.F."/>
            <person name="da Silva R.H."/>
            <person name="de Melo A.L.T.M."/>
            <person name="Pandolfi V."/>
            <person name="Bustamante F.O."/>
            <person name="Brasileiro-Vidal A.C."/>
            <person name="Benko-Iseppon A.M."/>
        </authorList>
    </citation>
    <scope>NUCLEOTIDE SEQUENCE [LARGE SCALE GENOMIC DNA]</scope>
    <source>
        <tissue evidence="1">Leaves</tissue>
    </source>
</reference>
<gene>
    <name evidence="1" type="ORF">PIB30_100500</name>
</gene>
<protein>
    <submittedName>
        <fullName evidence="1">Uncharacterized protein</fullName>
    </submittedName>
</protein>